<dbReference type="AlphaFoldDB" id="A0A5B8VFI7"/>
<feature type="transmembrane region" description="Helical" evidence="1">
    <location>
        <begin position="32"/>
        <end position="48"/>
    </location>
</feature>
<accession>A0A5B8VFI7</accession>
<organism evidence="2 3">
    <name type="scientific">Panacibacter ginsenosidivorans</name>
    <dbReference type="NCBI Taxonomy" id="1813871"/>
    <lineage>
        <taxon>Bacteria</taxon>
        <taxon>Pseudomonadati</taxon>
        <taxon>Bacteroidota</taxon>
        <taxon>Chitinophagia</taxon>
        <taxon>Chitinophagales</taxon>
        <taxon>Chitinophagaceae</taxon>
        <taxon>Panacibacter</taxon>
    </lineage>
</organism>
<proteinExistence type="predicted"/>
<gene>
    <name evidence="2" type="ORF">FRZ67_21525</name>
</gene>
<dbReference type="PANTHER" id="PTHR20992">
    <property type="entry name" value="AT15442P-RELATED"/>
    <property type="match status" value="1"/>
</dbReference>
<feature type="transmembrane region" description="Helical" evidence="1">
    <location>
        <begin position="54"/>
        <end position="78"/>
    </location>
</feature>
<protein>
    <submittedName>
        <fullName evidence="2">TIGR00341 family protein</fullName>
    </submittedName>
</protein>
<evidence type="ECO:0000313" key="3">
    <source>
        <dbReference type="Proteomes" id="UP000321533"/>
    </source>
</evidence>
<dbReference type="RefSeq" id="WP_147192628.1">
    <property type="nucleotide sequence ID" value="NZ_CP042435.1"/>
</dbReference>
<feature type="transmembrane region" description="Helical" evidence="1">
    <location>
        <begin position="179"/>
        <end position="202"/>
    </location>
</feature>
<evidence type="ECO:0000256" key="1">
    <source>
        <dbReference type="SAM" id="Phobius"/>
    </source>
</evidence>
<evidence type="ECO:0000313" key="2">
    <source>
        <dbReference type="EMBL" id="QEC69752.1"/>
    </source>
</evidence>
<dbReference type="PANTHER" id="PTHR20992:SF9">
    <property type="entry name" value="AT15442P-RELATED"/>
    <property type="match status" value="1"/>
</dbReference>
<dbReference type="Pfam" id="PF04087">
    <property type="entry name" value="DUF389"/>
    <property type="match status" value="1"/>
</dbReference>
<dbReference type="EMBL" id="CP042435">
    <property type="protein sequence ID" value="QEC69752.1"/>
    <property type="molecule type" value="Genomic_DNA"/>
</dbReference>
<sequence>MRFLHKTFSIYEGTDKEQTIDAISKGVTLQGYNIWILICSAMLASIGLDTNSTAVIIGAMLISPLMSPILGVGLSIAIHDKELLFRSVRNLSIAVILSLATAVLFFLLTPLRDVTSEIQARTYPTLLDVLIALFGGVAGIVSASRSEKTTAIPGVAIATALMPPLCTAGYGIATAQWNYFFGAFYLFFINAVFISLATFIIAKYLKFHEKEYVDERMQKLYSRWFTVLAIIVILPSIYFLYTVYKKESTKKQLQSFVLDKIQSGGNEILKWELQPTDSATLIKVYHSGNPIRKDEVSSIDSVLRQNGLSNYRLKVFRVNLTKEEISSLTAEAARQAINEIQLQSIKETLPVVLKDSIKFYNNIAGPETKIAFPFIDTVKSGMFISISDKNTVDTLPVFFYKSKRNLSNSQKAQLYQYLLLRSNKDTVALLPF</sequence>
<dbReference type="NCBIfam" id="TIGR00341">
    <property type="entry name" value="TIGR00341 family protein"/>
    <property type="match status" value="1"/>
</dbReference>
<name>A0A5B8VFI7_9BACT</name>
<dbReference type="KEGG" id="pgin:FRZ67_21525"/>
<dbReference type="InterPro" id="IPR005240">
    <property type="entry name" value="DUF389"/>
</dbReference>
<keyword evidence="1" id="KW-1133">Transmembrane helix</keyword>
<feature type="transmembrane region" description="Helical" evidence="1">
    <location>
        <begin position="223"/>
        <end position="244"/>
    </location>
</feature>
<dbReference type="OrthoDB" id="9790659at2"/>
<keyword evidence="3" id="KW-1185">Reference proteome</keyword>
<feature type="transmembrane region" description="Helical" evidence="1">
    <location>
        <begin position="155"/>
        <end position="173"/>
    </location>
</feature>
<keyword evidence="1" id="KW-0472">Membrane</keyword>
<keyword evidence="1" id="KW-0812">Transmembrane</keyword>
<reference evidence="2 3" key="1">
    <citation type="journal article" date="2016" name="Int. J. Syst. Evol. Microbiol.">
        <title>Panacibacter ginsenosidivorans gen. nov., sp. nov., with ginsenoside converting activity isolated from soil of a ginseng field.</title>
        <authorList>
            <person name="Siddiqi M.Z."/>
            <person name="Muhammad Shafi S."/>
            <person name="Choi K.D."/>
            <person name="Im W.T."/>
        </authorList>
    </citation>
    <scope>NUCLEOTIDE SEQUENCE [LARGE SCALE GENOMIC DNA]</scope>
    <source>
        <strain evidence="2 3">Gsoil1550</strain>
    </source>
</reference>
<dbReference type="Proteomes" id="UP000321533">
    <property type="component" value="Chromosome"/>
</dbReference>
<feature type="transmembrane region" description="Helical" evidence="1">
    <location>
        <begin position="123"/>
        <end position="143"/>
    </location>
</feature>
<feature type="transmembrane region" description="Helical" evidence="1">
    <location>
        <begin position="90"/>
        <end position="111"/>
    </location>
</feature>